<feature type="domain" description="Thoeris protein ThsB TIR-like" evidence="1">
    <location>
        <begin position="6"/>
        <end position="101"/>
    </location>
</feature>
<dbReference type="RefSeq" id="WP_344911570.1">
    <property type="nucleotide sequence ID" value="NZ_BAABDL010000071.1"/>
</dbReference>
<evidence type="ECO:0000313" key="3">
    <source>
        <dbReference type="Proteomes" id="UP001501734"/>
    </source>
</evidence>
<dbReference type="SUPFAM" id="SSF52206">
    <property type="entry name" value="Hypothetical protein MTH538"/>
    <property type="match status" value="1"/>
</dbReference>
<dbReference type="Proteomes" id="UP001501734">
    <property type="component" value="Unassembled WGS sequence"/>
</dbReference>
<proteinExistence type="predicted"/>
<sequence>MARKAFFSFHFERDSWRAGQVRNSNLTQPINGYIDKAKWEEVKKKGDQAIKNWIDEQLKGTSVTVVLIGKETADRKYVKYEIEKSIERGNGLLGIYIHNVKNVLGETDEKGRNPLDNFTITVNGRTRIASNYFKTYTWSSVKGYNHLASWIDEAAELAGL</sequence>
<evidence type="ECO:0000313" key="2">
    <source>
        <dbReference type="EMBL" id="GAA4068832.1"/>
    </source>
</evidence>
<name>A0ABP7VM68_9BACI</name>
<gene>
    <name evidence="2" type="ORF">GCM10022410_13440</name>
</gene>
<dbReference type="Pfam" id="PF08937">
    <property type="entry name" value="ThsB_TIR"/>
    <property type="match status" value="1"/>
</dbReference>
<comment type="caution">
    <text evidence="2">The sequence shown here is derived from an EMBL/GenBank/DDBJ whole genome shotgun (WGS) entry which is preliminary data.</text>
</comment>
<evidence type="ECO:0000259" key="1">
    <source>
        <dbReference type="Pfam" id="PF08937"/>
    </source>
</evidence>
<keyword evidence="3" id="KW-1185">Reference proteome</keyword>
<dbReference type="InterPro" id="IPR015032">
    <property type="entry name" value="ThsB__TIR-like_domain"/>
</dbReference>
<accession>A0ABP7VM68</accession>
<dbReference type="EMBL" id="BAABDL010000071">
    <property type="protein sequence ID" value="GAA4068832.1"/>
    <property type="molecule type" value="Genomic_DNA"/>
</dbReference>
<protein>
    <submittedName>
        <fullName evidence="2">TIR domain-containing protein</fullName>
    </submittedName>
</protein>
<reference evidence="3" key="1">
    <citation type="journal article" date="2019" name="Int. J. Syst. Evol. Microbiol.">
        <title>The Global Catalogue of Microorganisms (GCM) 10K type strain sequencing project: providing services to taxonomists for standard genome sequencing and annotation.</title>
        <authorList>
            <consortium name="The Broad Institute Genomics Platform"/>
            <consortium name="The Broad Institute Genome Sequencing Center for Infectious Disease"/>
            <person name="Wu L."/>
            <person name="Ma J."/>
        </authorList>
    </citation>
    <scope>NUCLEOTIDE SEQUENCE [LARGE SCALE GENOMIC DNA]</scope>
    <source>
        <strain evidence="3">JCM 17250</strain>
    </source>
</reference>
<dbReference type="InterPro" id="IPR036490">
    <property type="entry name" value="ThsB_TIR-like_sf"/>
</dbReference>
<organism evidence="2 3">
    <name type="scientific">Amphibacillus indicireducens</name>
    <dbReference type="NCBI Taxonomy" id="1076330"/>
    <lineage>
        <taxon>Bacteria</taxon>
        <taxon>Bacillati</taxon>
        <taxon>Bacillota</taxon>
        <taxon>Bacilli</taxon>
        <taxon>Bacillales</taxon>
        <taxon>Bacillaceae</taxon>
        <taxon>Amphibacillus</taxon>
    </lineage>
</organism>
<dbReference type="Gene3D" id="3.40.50.11200">
    <property type="match status" value="1"/>
</dbReference>